<gene>
    <name evidence="1" type="ORF">KXQ929_LOCUS53552</name>
</gene>
<comment type="caution">
    <text evidence="1">The sequence shown here is derived from an EMBL/GenBank/DDBJ whole genome shotgun (WGS) entry which is preliminary data.</text>
</comment>
<dbReference type="AlphaFoldDB" id="A0A820RMF1"/>
<reference evidence="1" key="1">
    <citation type="submission" date="2021-02" db="EMBL/GenBank/DDBJ databases">
        <authorList>
            <person name="Nowell W R."/>
        </authorList>
    </citation>
    <scope>NUCLEOTIDE SEQUENCE</scope>
</reference>
<protein>
    <submittedName>
        <fullName evidence="1">Uncharacterized protein</fullName>
    </submittedName>
</protein>
<name>A0A820RMF1_9BILA</name>
<organism evidence="1 2">
    <name type="scientific">Adineta steineri</name>
    <dbReference type="NCBI Taxonomy" id="433720"/>
    <lineage>
        <taxon>Eukaryota</taxon>
        <taxon>Metazoa</taxon>
        <taxon>Spiralia</taxon>
        <taxon>Gnathifera</taxon>
        <taxon>Rotifera</taxon>
        <taxon>Eurotatoria</taxon>
        <taxon>Bdelloidea</taxon>
        <taxon>Adinetida</taxon>
        <taxon>Adinetidae</taxon>
        <taxon>Adineta</taxon>
    </lineage>
</organism>
<evidence type="ECO:0000313" key="2">
    <source>
        <dbReference type="Proteomes" id="UP000663868"/>
    </source>
</evidence>
<proteinExistence type="predicted"/>
<sequence>MLRLQLDAANNDLEIKQTLIQSGVDNANESNINGQKAIEELDKLKQEYTQKSYDYESEIDRLKQ</sequence>
<evidence type="ECO:0000313" key="1">
    <source>
        <dbReference type="EMBL" id="CAF4443868.1"/>
    </source>
</evidence>
<dbReference type="Proteomes" id="UP000663868">
    <property type="component" value="Unassembled WGS sequence"/>
</dbReference>
<dbReference type="EMBL" id="CAJOBB010030468">
    <property type="protein sequence ID" value="CAF4443868.1"/>
    <property type="molecule type" value="Genomic_DNA"/>
</dbReference>
<accession>A0A820RMF1</accession>
<feature type="non-terminal residue" evidence="1">
    <location>
        <position position="1"/>
    </location>
</feature>